<reference evidence="3 4" key="1">
    <citation type="journal article" date="2010" name="Environ. Microbiol.">
        <title>Genomic analysis of oceanic cyanobacterial myoviruses compared with T4-like myoviruses from diverse hosts and environments.</title>
        <authorList>
            <person name="Sullivan M.B."/>
            <person name="Huang K.H."/>
            <person name="Ignacio-Espinoza J.C."/>
            <person name="Berlin A.M."/>
            <person name="Kelly L."/>
            <person name="Weigele P.R."/>
            <person name="DeFrancesco A.S."/>
            <person name="Kern S.E."/>
            <person name="Thompson L.R."/>
            <person name="Young S."/>
            <person name="Yandava C."/>
            <person name="Fu R."/>
            <person name="Krastins B."/>
            <person name="Chase M."/>
            <person name="Sarracino D."/>
            <person name="Osburne M.S."/>
            <person name="Henn M.R."/>
            <person name="Chisholm S.W."/>
        </authorList>
    </citation>
    <scope>NUCLEOTIDE SEQUENCE [LARGE SCALE GENOMIC DNA]</scope>
    <source>
        <strain evidence="3">8109-3</strain>
    </source>
</reference>
<dbReference type="KEGG" id="vg:10328829"/>
<keyword evidence="1" id="KW-0328">Glycosyltransferase</keyword>
<evidence type="ECO:0000313" key="3">
    <source>
        <dbReference type="EMBL" id="ADO98326.1"/>
    </source>
</evidence>
<protein>
    <submittedName>
        <fullName evidence="3">Glycosyltransferase family 11</fullName>
    </submittedName>
</protein>
<dbReference type="RefSeq" id="YP_004324313.1">
    <property type="nucleotide sequence ID" value="NC_015287.1"/>
</dbReference>
<dbReference type="Pfam" id="PF01531">
    <property type="entry name" value="Glyco_transf_11"/>
    <property type="match status" value="1"/>
</dbReference>
<dbReference type="CAZy" id="GT11">
    <property type="family name" value="Glycosyltransferase Family 11"/>
</dbReference>
<dbReference type="InterPro" id="IPR002516">
    <property type="entry name" value="Glyco_trans_11"/>
</dbReference>
<sequence length="308" mass="35804">MAISFQGLGNEGRLGNQMFQYAFVRGVAANRGFDWVVPGPDADRLDNYGLFDAFELSGCLPQNQGEPFFHKQEVYRDMAFNEKIYNECEDNTNFSGNFQTEYYFESIAADIRHDFTFKKEYLEPCTEFIEENGGQDNNIFLHVRRGNPNVTGRRGEKWSYQMVQEYHPICKKEYYIEALSKFDENKNVIVVSDTIDWCKKQDWLQGDRFLFSDASYEEFGDGASVPYIDLCLMTLCGGGIIANSSLSWWGAWLQKGGDKMGKDSIQRHWQVIAPDPWFGIKYDMYDMKDLIPPRWIKLYNDPSYIEPE</sequence>
<accession>E3SLH8</accession>
<proteinExistence type="predicted"/>
<dbReference type="EMBL" id="GU071098">
    <property type="protein sequence ID" value="ADO98326.1"/>
    <property type="molecule type" value="Genomic_DNA"/>
</dbReference>
<organism evidence="3 4">
    <name type="scientific">Synechococcus phage S-SSM7</name>
    <dbReference type="NCBI Taxonomy" id="445686"/>
    <lineage>
        <taxon>Viruses</taxon>
        <taxon>Duplodnaviria</taxon>
        <taxon>Heunggongvirae</taxon>
        <taxon>Uroviricota</taxon>
        <taxon>Caudoviricetes</taxon>
        <taxon>Pantevenvirales</taxon>
        <taxon>Kyanoviridae</taxon>
        <taxon>Lipsvirus</taxon>
        <taxon>Lipsvirus ssm7</taxon>
    </lineage>
</organism>
<keyword evidence="2 3" id="KW-0808">Transferase</keyword>
<gene>
    <name evidence="3" type="ORF">SSSM7_261</name>
</gene>
<dbReference type="GO" id="GO:0016020">
    <property type="term" value="C:membrane"/>
    <property type="evidence" value="ECO:0007669"/>
    <property type="project" value="InterPro"/>
</dbReference>
<dbReference type="PANTHER" id="PTHR11927:SF9">
    <property type="entry name" value="L-FUCOSYLTRANSFERASE"/>
    <property type="match status" value="1"/>
</dbReference>
<dbReference type="CDD" id="cd11301">
    <property type="entry name" value="Fut1_Fut2_like"/>
    <property type="match status" value="1"/>
</dbReference>
<evidence type="ECO:0000256" key="1">
    <source>
        <dbReference type="ARBA" id="ARBA00022676"/>
    </source>
</evidence>
<dbReference type="GO" id="GO:0008107">
    <property type="term" value="F:galactoside 2-alpha-L-fucosyltransferase activity"/>
    <property type="evidence" value="ECO:0007669"/>
    <property type="project" value="InterPro"/>
</dbReference>
<keyword evidence="4" id="KW-1185">Reference proteome</keyword>
<dbReference type="GO" id="GO:0005975">
    <property type="term" value="P:carbohydrate metabolic process"/>
    <property type="evidence" value="ECO:0007669"/>
    <property type="project" value="InterPro"/>
</dbReference>
<dbReference type="OrthoDB" id="12609at10239"/>
<evidence type="ECO:0000313" key="4">
    <source>
        <dbReference type="Proteomes" id="UP000006527"/>
    </source>
</evidence>
<dbReference type="GeneID" id="10328829"/>
<name>E3SLH8_9CAUD</name>
<dbReference type="PANTHER" id="PTHR11927">
    <property type="entry name" value="GALACTOSIDE 2-L-FUCOSYLTRANSFERASE"/>
    <property type="match status" value="1"/>
</dbReference>
<dbReference type="Proteomes" id="UP000006527">
    <property type="component" value="Segment"/>
</dbReference>
<evidence type="ECO:0000256" key="2">
    <source>
        <dbReference type="ARBA" id="ARBA00022679"/>
    </source>
</evidence>